<evidence type="ECO:0000313" key="4">
    <source>
        <dbReference type="EMBL" id="RKS75364.1"/>
    </source>
</evidence>
<keyword evidence="2" id="KW-0012">Acyltransferase</keyword>
<evidence type="ECO:0000313" key="5">
    <source>
        <dbReference type="Proteomes" id="UP000281955"/>
    </source>
</evidence>
<dbReference type="CDD" id="cd04301">
    <property type="entry name" value="NAT_SF"/>
    <property type="match status" value="1"/>
</dbReference>
<organism evidence="4 5">
    <name type="scientific">Motilibacter peucedani</name>
    <dbReference type="NCBI Taxonomy" id="598650"/>
    <lineage>
        <taxon>Bacteria</taxon>
        <taxon>Bacillati</taxon>
        <taxon>Actinomycetota</taxon>
        <taxon>Actinomycetes</taxon>
        <taxon>Motilibacterales</taxon>
        <taxon>Motilibacteraceae</taxon>
        <taxon>Motilibacter</taxon>
    </lineage>
</organism>
<accession>A0A420XQ40</accession>
<dbReference type="RefSeq" id="WP_121193148.1">
    <property type="nucleotide sequence ID" value="NZ_RBWV01000011.1"/>
</dbReference>
<comment type="caution">
    <text evidence="4">The sequence shown here is derived from an EMBL/GenBank/DDBJ whole genome shotgun (WGS) entry which is preliminary data.</text>
</comment>
<evidence type="ECO:0000256" key="1">
    <source>
        <dbReference type="ARBA" id="ARBA00022679"/>
    </source>
</evidence>
<protein>
    <submittedName>
        <fullName evidence="4">Acetyltransferase (GNAT) family protein</fullName>
    </submittedName>
</protein>
<dbReference type="AlphaFoldDB" id="A0A420XQ40"/>
<sequence length="141" mass="15305">MDIVDLAPGDPRVVDDALPVLLALRPHLSAESLTSVYAEGHPQGLRLTAAYVEGRCVGVAGWRVVALTWLGRKLYVDDLVTAEGERSSGVGKALLDELEARARAAGCTALDLDSGVQRADAHRFYMRERMSISAFHFTKLL</sequence>
<dbReference type="Pfam" id="PF00583">
    <property type="entry name" value="Acetyltransf_1"/>
    <property type="match status" value="1"/>
</dbReference>
<keyword evidence="5" id="KW-1185">Reference proteome</keyword>
<name>A0A420XQ40_9ACTN</name>
<dbReference type="PROSITE" id="PS51186">
    <property type="entry name" value="GNAT"/>
    <property type="match status" value="1"/>
</dbReference>
<dbReference type="SUPFAM" id="SSF55729">
    <property type="entry name" value="Acyl-CoA N-acyltransferases (Nat)"/>
    <property type="match status" value="1"/>
</dbReference>
<dbReference type="GO" id="GO:0016747">
    <property type="term" value="F:acyltransferase activity, transferring groups other than amino-acyl groups"/>
    <property type="evidence" value="ECO:0007669"/>
    <property type="project" value="InterPro"/>
</dbReference>
<dbReference type="InParanoid" id="A0A420XQ40"/>
<evidence type="ECO:0000259" key="3">
    <source>
        <dbReference type="PROSITE" id="PS51186"/>
    </source>
</evidence>
<dbReference type="OrthoDB" id="9805924at2"/>
<dbReference type="InterPro" id="IPR050832">
    <property type="entry name" value="Bact_Acetyltransf"/>
</dbReference>
<dbReference type="InterPro" id="IPR000182">
    <property type="entry name" value="GNAT_dom"/>
</dbReference>
<keyword evidence="1 4" id="KW-0808">Transferase</keyword>
<dbReference type="Gene3D" id="3.40.630.30">
    <property type="match status" value="1"/>
</dbReference>
<gene>
    <name evidence="4" type="ORF">CLV35_1827</name>
</gene>
<dbReference type="Proteomes" id="UP000281955">
    <property type="component" value="Unassembled WGS sequence"/>
</dbReference>
<feature type="domain" description="N-acetyltransferase" evidence="3">
    <location>
        <begin position="1"/>
        <end position="141"/>
    </location>
</feature>
<dbReference type="EMBL" id="RBWV01000011">
    <property type="protein sequence ID" value="RKS75364.1"/>
    <property type="molecule type" value="Genomic_DNA"/>
</dbReference>
<dbReference type="PANTHER" id="PTHR43877">
    <property type="entry name" value="AMINOALKYLPHOSPHONATE N-ACETYLTRANSFERASE-RELATED-RELATED"/>
    <property type="match status" value="1"/>
</dbReference>
<evidence type="ECO:0000256" key="2">
    <source>
        <dbReference type="ARBA" id="ARBA00023315"/>
    </source>
</evidence>
<dbReference type="InterPro" id="IPR016181">
    <property type="entry name" value="Acyl_CoA_acyltransferase"/>
</dbReference>
<dbReference type="PANTHER" id="PTHR43877:SF2">
    <property type="entry name" value="AMINOALKYLPHOSPHONATE N-ACETYLTRANSFERASE-RELATED"/>
    <property type="match status" value="1"/>
</dbReference>
<reference evidence="4 5" key="1">
    <citation type="submission" date="2018-10" db="EMBL/GenBank/DDBJ databases">
        <title>Genomic Encyclopedia of Archaeal and Bacterial Type Strains, Phase II (KMG-II): from individual species to whole genera.</title>
        <authorList>
            <person name="Goeker M."/>
        </authorList>
    </citation>
    <scope>NUCLEOTIDE SEQUENCE [LARGE SCALE GENOMIC DNA]</scope>
    <source>
        <strain evidence="4 5">RP-AC37</strain>
    </source>
</reference>
<proteinExistence type="predicted"/>